<name>X1L4I1_9ZZZZ</name>
<keyword evidence="9" id="KW-0131">Cell cycle</keyword>
<feature type="domain" description="FtsX extracellular" evidence="12">
    <location>
        <begin position="5"/>
        <end position="71"/>
    </location>
</feature>
<feature type="transmembrane region" description="Helical" evidence="10">
    <location>
        <begin position="174"/>
        <end position="195"/>
    </location>
</feature>
<reference evidence="13" key="1">
    <citation type="journal article" date="2014" name="Front. Microbiol.">
        <title>High frequency of phylogenetically diverse reductive dehalogenase-homologous genes in deep subseafloor sedimentary metagenomes.</title>
        <authorList>
            <person name="Kawai M."/>
            <person name="Futagami T."/>
            <person name="Toyoda A."/>
            <person name="Takaki Y."/>
            <person name="Nishi S."/>
            <person name="Hori S."/>
            <person name="Arai W."/>
            <person name="Tsubouchi T."/>
            <person name="Morono Y."/>
            <person name="Uchiyama I."/>
            <person name="Ito T."/>
            <person name="Fujiyama A."/>
            <person name="Inagaki F."/>
            <person name="Takami H."/>
        </authorList>
    </citation>
    <scope>NUCLEOTIDE SEQUENCE</scope>
    <source>
        <strain evidence="13">Expedition CK06-06</strain>
    </source>
</reference>
<dbReference type="Pfam" id="PF02687">
    <property type="entry name" value="FtsX"/>
    <property type="match status" value="1"/>
</dbReference>
<evidence type="ECO:0000256" key="5">
    <source>
        <dbReference type="ARBA" id="ARBA00022618"/>
    </source>
</evidence>
<evidence type="ECO:0000256" key="9">
    <source>
        <dbReference type="ARBA" id="ARBA00023306"/>
    </source>
</evidence>
<comment type="subcellular location">
    <subcellularLocation>
        <location evidence="1">Cell membrane</location>
        <topology evidence="1">Multi-pass membrane protein</topology>
    </subcellularLocation>
</comment>
<gene>
    <name evidence="13" type="ORF">S03H2_60419</name>
</gene>
<keyword evidence="4" id="KW-1003">Cell membrane</keyword>
<evidence type="ECO:0000256" key="10">
    <source>
        <dbReference type="SAM" id="Phobius"/>
    </source>
</evidence>
<proteinExistence type="inferred from homology"/>
<keyword evidence="5" id="KW-0132">Cell division</keyword>
<dbReference type="GO" id="GO:0051301">
    <property type="term" value="P:cell division"/>
    <property type="evidence" value="ECO:0007669"/>
    <property type="project" value="UniProtKB-KW"/>
</dbReference>
<evidence type="ECO:0000259" key="11">
    <source>
        <dbReference type="Pfam" id="PF02687"/>
    </source>
</evidence>
<keyword evidence="7 10" id="KW-1133">Transmembrane helix</keyword>
<sequence length="243" mass="28105">LHKYEDEIRSWNEIENVEYRSKEKAMEKLLESFDESSSVFEIIDPETLPASFEISFKNPQTVEDVANRFKDGKIFDLTTPEEREEEEKEKEYYWKWINDVTYGKDYVGKFFRVTNAIKIITLLIISLLFISSIILIFNTIRLSIISRKKEIEVIKLVGASNWYVRWPFIIEGTIQGIMGALIAIGLIFIINMSFLKRLENAFNNLFPLPLNFAITGTNPLQFQIFLLLFITGILIGAVGSLIA</sequence>
<dbReference type="PANTHER" id="PTHR47755">
    <property type="entry name" value="CELL DIVISION PROTEIN FTSX"/>
    <property type="match status" value="1"/>
</dbReference>
<comment type="similarity">
    <text evidence="2">Belongs to the ABC-4 integral membrane protein family. FtsX subfamily.</text>
</comment>
<dbReference type="InterPro" id="IPR040690">
    <property type="entry name" value="FtsX_ECD"/>
</dbReference>
<evidence type="ECO:0000256" key="8">
    <source>
        <dbReference type="ARBA" id="ARBA00023136"/>
    </source>
</evidence>
<evidence type="ECO:0000256" key="2">
    <source>
        <dbReference type="ARBA" id="ARBA00007379"/>
    </source>
</evidence>
<evidence type="ECO:0000256" key="1">
    <source>
        <dbReference type="ARBA" id="ARBA00004651"/>
    </source>
</evidence>
<dbReference type="Gene3D" id="3.30.70.3040">
    <property type="match status" value="1"/>
</dbReference>
<dbReference type="GO" id="GO:0005886">
    <property type="term" value="C:plasma membrane"/>
    <property type="evidence" value="ECO:0007669"/>
    <property type="project" value="UniProtKB-SubCell"/>
</dbReference>
<keyword evidence="8 10" id="KW-0472">Membrane</keyword>
<evidence type="ECO:0000313" key="13">
    <source>
        <dbReference type="EMBL" id="GAH89058.1"/>
    </source>
</evidence>
<evidence type="ECO:0000256" key="7">
    <source>
        <dbReference type="ARBA" id="ARBA00022989"/>
    </source>
</evidence>
<evidence type="ECO:0000259" key="12">
    <source>
        <dbReference type="Pfam" id="PF18075"/>
    </source>
</evidence>
<dbReference type="AlphaFoldDB" id="X1L4I1"/>
<dbReference type="InterPro" id="IPR004513">
    <property type="entry name" value="FtsX"/>
</dbReference>
<evidence type="ECO:0000256" key="6">
    <source>
        <dbReference type="ARBA" id="ARBA00022692"/>
    </source>
</evidence>
<feature type="transmembrane region" description="Helical" evidence="10">
    <location>
        <begin position="119"/>
        <end position="140"/>
    </location>
</feature>
<dbReference type="EMBL" id="BARU01038932">
    <property type="protein sequence ID" value="GAH89058.1"/>
    <property type="molecule type" value="Genomic_DNA"/>
</dbReference>
<feature type="domain" description="ABC3 transporter permease C-terminal" evidence="11">
    <location>
        <begin position="123"/>
        <end position="243"/>
    </location>
</feature>
<evidence type="ECO:0000256" key="3">
    <source>
        <dbReference type="ARBA" id="ARBA00021907"/>
    </source>
</evidence>
<accession>X1L4I1</accession>
<evidence type="ECO:0000256" key="4">
    <source>
        <dbReference type="ARBA" id="ARBA00022475"/>
    </source>
</evidence>
<dbReference type="Pfam" id="PF18075">
    <property type="entry name" value="FtsX_ECD"/>
    <property type="match status" value="1"/>
</dbReference>
<feature type="non-terminal residue" evidence="13">
    <location>
        <position position="243"/>
    </location>
</feature>
<dbReference type="InterPro" id="IPR003838">
    <property type="entry name" value="ABC3_permease_C"/>
</dbReference>
<comment type="caution">
    <text evidence="13">The sequence shown here is derived from an EMBL/GenBank/DDBJ whole genome shotgun (WGS) entry which is preliminary data.</text>
</comment>
<organism evidence="13">
    <name type="scientific">marine sediment metagenome</name>
    <dbReference type="NCBI Taxonomy" id="412755"/>
    <lineage>
        <taxon>unclassified sequences</taxon>
        <taxon>metagenomes</taxon>
        <taxon>ecological metagenomes</taxon>
    </lineage>
</organism>
<feature type="non-terminal residue" evidence="13">
    <location>
        <position position="1"/>
    </location>
</feature>
<keyword evidence="6 10" id="KW-0812">Transmembrane</keyword>
<dbReference type="PANTHER" id="PTHR47755:SF1">
    <property type="entry name" value="CELL DIVISION PROTEIN FTSX"/>
    <property type="match status" value="1"/>
</dbReference>
<protein>
    <recommendedName>
        <fullName evidence="3">Cell division protein FtsX</fullName>
    </recommendedName>
</protein>
<feature type="transmembrane region" description="Helical" evidence="10">
    <location>
        <begin position="220"/>
        <end position="242"/>
    </location>
</feature>